<dbReference type="AlphaFoldDB" id="A0A397HSS6"/>
<feature type="region of interest" description="Disordered" evidence="2">
    <location>
        <begin position="214"/>
        <end position="311"/>
    </location>
</feature>
<dbReference type="PROSITE" id="PS51673">
    <property type="entry name" value="SUZ"/>
    <property type="match status" value="1"/>
</dbReference>
<dbReference type="EMBL" id="NKHU02000013">
    <property type="protein sequence ID" value="RHZ66251.1"/>
    <property type="molecule type" value="Genomic_DNA"/>
</dbReference>
<evidence type="ECO:0000313" key="6">
    <source>
        <dbReference type="Proteomes" id="UP000215305"/>
    </source>
</evidence>
<dbReference type="GO" id="GO:0006012">
    <property type="term" value="P:galactose metabolic process"/>
    <property type="evidence" value="ECO:0007669"/>
    <property type="project" value="TreeGrafter"/>
</dbReference>
<feature type="domain" description="SUZ" evidence="4">
    <location>
        <begin position="457"/>
        <end position="556"/>
    </location>
</feature>
<feature type="region of interest" description="Disordered" evidence="2">
    <location>
        <begin position="837"/>
        <end position="928"/>
    </location>
</feature>
<dbReference type="Proteomes" id="UP000215305">
    <property type="component" value="Unassembled WGS sequence"/>
</dbReference>
<evidence type="ECO:0000259" key="3">
    <source>
        <dbReference type="PROSITE" id="PS51061"/>
    </source>
</evidence>
<dbReference type="InterPro" id="IPR013169">
    <property type="entry name" value="mRNA_splic_Cwf18-like"/>
</dbReference>
<protein>
    <recommendedName>
        <fullName evidence="7">R3H domain-containing protein</fullName>
    </recommendedName>
</protein>
<feature type="domain" description="R3H" evidence="3">
    <location>
        <begin position="393"/>
        <end position="456"/>
    </location>
</feature>
<feature type="region of interest" description="Disordered" evidence="2">
    <location>
        <begin position="153"/>
        <end position="183"/>
    </location>
</feature>
<evidence type="ECO:0000256" key="1">
    <source>
        <dbReference type="ARBA" id="ARBA00022553"/>
    </source>
</evidence>
<feature type="region of interest" description="Disordered" evidence="2">
    <location>
        <begin position="467"/>
        <end position="592"/>
    </location>
</feature>
<feature type="compositionally biased region" description="Basic and acidic residues" evidence="2">
    <location>
        <begin position="529"/>
        <end position="562"/>
    </location>
</feature>
<sequence length="928" mass="101471">MSLNHTSLDAAATERKARLAKLAALKRKQPEPETLVEARAGDHELEDAAPDVTRKYLSGRNFDAETRGPKLGFDQAPTEGANTLEAQAAEIAKATAEQAKKDAEEDQPIDLFKLQPKKPNWDLKRDLDEKMKMLNVRTENAIARLVRQRIENAQRAAKAQGTTRNEDERGEEIAAMAPPPQPEELVCAERNDAQNTERLSCPDVLARAVQDVHITDTSDRQSPSFTSEVDEHGALKREASFEDDRTHLSTSSTKQMSFDSKSMASVTTFAMDEKDSLRPDDSASVQAVDEEESLSGPASGAPNSLTGSESGVRIYRDHPRDLISQKSRPVLQSHGSMFPDGGQRPNEMIHPDSVANNFVLPSAEGFPVVHSLNGFPLEPDEKLLEAMKSPKDRLLILQLEEKVRNFIQNSKEQSLELPPSNAFGRLLAHKLGDYYHLTHFVDNNVTSVRLHRTPFCRLPTPLSVLHAATHSTPPPAVPAMKIMRRNDGDRPSTEGSTAASSSVPSKTASEVGDSGNDGERGSSAGATPAKDRMTLTREEREAKYQEARERIFRDFPETKSSDISDQGASMSRSSSTSGRKKTHRQKTPHDDSFEARSQFNAYYPGMQYSNGTVPYNMALNDSSFSSQAPYMVGPGMSPPGYAQAAQNSSVFSNHVNLNSLPQYSIPVSPQMTSTGSWQSGAIPQQSPYSGYTSMNQSPVMVTQQSSAKSSPALNNYTIPQYTQSPSTWSSSPYHAGYQPTHRSHPTAHWPNYPSQPPNPTSYPYAQYPGQQSLNTAMQAHPNSHPLPGSFARSPFNPQTRSFVPGGTSLARHPSKTSQHSMNSYPTMQPGIQTQWNGYQDPNNKAQEASAMGQCVTRGGPPGSRDSIAKWGTPSHLPPKPPPSEIPSDFELKHRITPAPTHSYNPNILPNSKNGPLVVSGGTGLPKVN</sequence>
<dbReference type="SUPFAM" id="SSF82708">
    <property type="entry name" value="R3H domain"/>
    <property type="match status" value="1"/>
</dbReference>
<dbReference type="Pfam" id="PF12752">
    <property type="entry name" value="SUZ"/>
    <property type="match status" value="1"/>
</dbReference>
<feature type="compositionally biased region" description="Basic and acidic residues" evidence="2">
    <location>
        <begin position="229"/>
        <end position="247"/>
    </location>
</feature>
<reference evidence="5" key="1">
    <citation type="submission" date="2018-08" db="EMBL/GenBank/DDBJ databases">
        <title>Draft genome sequence of azole-resistant Aspergillus thermomutatus (Neosartorya pseudofischeri) strain HMR AF 39, isolated from a human nasal aspirate.</title>
        <authorList>
            <person name="Parent-Michaud M."/>
            <person name="Dufresne P.J."/>
            <person name="Fournier E."/>
            <person name="Martineau C."/>
            <person name="Moreira S."/>
            <person name="Perkins V."/>
            <person name="De Repentigny L."/>
            <person name="Dufresne S.F."/>
        </authorList>
    </citation>
    <scope>NUCLEOTIDE SEQUENCE [LARGE SCALE GENOMIC DNA]</scope>
    <source>
        <strain evidence="5">HMR AF 39</strain>
    </source>
</reference>
<dbReference type="InterPro" id="IPR051937">
    <property type="entry name" value="R3H_domain_containing"/>
</dbReference>
<dbReference type="GeneID" id="38131395"/>
<dbReference type="RefSeq" id="XP_026618164.1">
    <property type="nucleotide sequence ID" value="XM_026763040.1"/>
</dbReference>
<feature type="compositionally biased region" description="Polar residues" evidence="2">
    <location>
        <begin position="837"/>
        <end position="846"/>
    </location>
</feature>
<accession>A0A397HSS6</accession>
<dbReference type="Pfam" id="PF01424">
    <property type="entry name" value="R3H"/>
    <property type="match status" value="1"/>
</dbReference>
<evidence type="ECO:0000259" key="4">
    <source>
        <dbReference type="PROSITE" id="PS51673"/>
    </source>
</evidence>
<dbReference type="PROSITE" id="PS51061">
    <property type="entry name" value="R3H"/>
    <property type="match status" value="1"/>
</dbReference>
<dbReference type="GO" id="GO:0003676">
    <property type="term" value="F:nucleic acid binding"/>
    <property type="evidence" value="ECO:0007669"/>
    <property type="project" value="UniProtKB-UniRule"/>
</dbReference>
<evidence type="ECO:0000313" key="5">
    <source>
        <dbReference type="EMBL" id="RHZ66251.1"/>
    </source>
</evidence>
<evidence type="ECO:0008006" key="7">
    <source>
        <dbReference type="Google" id="ProtNLM"/>
    </source>
</evidence>
<evidence type="ECO:0000256" key="2">
    <source>
        <dbReference type="SAM" id="MobiDB-lite"/>
    </source>
</evidence>
<feature type="compositionally biased region" description="Polar residues" evidence="2">
    <location>
        <begin position="899"/>
        <end position="913"/>
    </location>
</feature>
<keyword evidence="1" id="KW-0597">Phosphoprotein</keyword>
<proteinExistence type="predicted"/>
<comment type="caution">
    <text evidence="5">The sequence shown here is derived from an EMBL/GenBank/DDBJ whole genome shotgun (WGS) entry which is preliminary data.</text>
</comment>
<feature type="region of interest" description="Disordered" evidence="2">
    <location>
        <begin position="24"/>
        <end position="52"/>
    </location>
</feature>
<organism evidence="5 6">
    <name type="scientific">Aspergillus thermomutatus</name>
    <name type="common">Neosartorya pseudofischeri</name>
    <dbReference type="NCBI Taxonomy" id="41047"/>
    <lineage>
        <taxon>Eukaryota</taxon>
        <taxon>Fungi</taxon>
        <taxon>Dikarya</taxon>
        <taxon>Ascomycota</taxon>
        <taxon>Pezizomycotina</taxon>
        <taxon>Eurotiomycetes</taxon>
        <taxon>Eurotiomycetidae</taxon>
        <taxon>Eurotiales</taxon>
        <taxon>Aspergillaceae</taxon>
        <taxon>Aspergillus</taxon>
        <taxon>Aspergillus subgen. Fumigati</taxon>
    </lineage>
</organism>
<dbReference type="VEuPathDB" id="FungiDB:CDV56_109421"/>
<feature type="compositionally biased region" description="Polar residues" evidence="2">
    <location>
        <begin position="248"/>
        <end position="268"/>
    </location>
</feature>
<dbReference type="InterPro" id="IPR001374">
    <property type="entry name" value="R3H_dom"/>
</dbReference>
<dbReference type="InterPro" id="IPR024771">
    <property type="entry name" value="SUZ"/>
</dbReference>
<gene>
    <name evidence="5" type="ORF">CDV56_109421</name>
</gene>
<dbReference type="STRING" id="41047.A0A397HSS6"/>
<feature type="compositionally biased region" description="Pro residues" evidence="2">
    <location>
        <begin position="875"/>
        <end position="884"/>
    </location>
</feature>
<dbReference type="InterPro" id="IPR036867">
    <property type="entry name" value="R3H_dom_sf"/>
</dbReference>
<dbReference type="PANTHER" id="PTHR15672">
    <property type="entry name" value="CAMP-REGULATED PHOSPHOPROTEIN 21 RELATED R3H DOMAIN CONTAINING PROTEIN"/>
    <property type="match status" value="1"/>
</dbReference>
<feature type="compositionally biased region" description="Basic and acidic residues" evidence="2">
    <location>
        <begin position="271"/>
        <end position="281"/>
    </location>
</feature>
<feature type="compositionally biased region" description="Polar residues" evidence="2">
    <location>
        <begin position="493"/>
        <end position="508"/>
    </location>
</feature>
<feature type="region of interest" description="Disordered" evidence="2">
    <location>
        <begin position="724"/>
        <end position="760"/>
    </location>
</feature>
<keyword evidence="6" id="KW-1185">Reference proteome</keyword>
<dbReference type="PANTHER" id="PTHR15672:SF8">
    <property type="entry name" value="PROTEIN ENCORE"/>
    <property type="match status" value="1"/>
</dbReference>
<dbReference type="Gene3D" id="3.30.1370.50">
    <property type="entry name" value="R3H-like domain"/>
    <property type="match status" value="1"/>
</dbReference>
<dbReference type="Pfam" id="PF08315">
    <property type="entry name" value="cwf18"/>
    <property type="match status" value="1"/>
</dbReference>
<dbReference type="OrthoDB" id="278430at2759"/>
<dbReference type="CDD" id="cd02642">
    <property type="entry name" value="R3H_encore_like"/>
    <property type="match status" value="1"/>
</dbReference>
<name>A0A397HSS6_ASPTH</name>